<dbReference type="NCBIfam" id="TIGR00229">
    <property type="entry name" value="sensory_box"/>
    <property type="match status" value="1"/>
</dbReference>
<sequence length="761" mass="89051">MKSKFLYILPIFILCIFIFILGNIHAEESQSKYNIKEIRVIADEDFPPYIFRDEKGNLKGILVDQWGLWSRKTGIEVKIHAMNWKRAQRLMREGQYDVIDTIFKNEERKKIYYFSNPYADIEVSIFFNKNISGITDIKSLKGLKIGIKKADSNISLLEEEGITEYVEFDTYESIIKAAKNNEINAFIMGKPAGMYYMYKYNMQRDFRYTHPQHIGNFHRAVKKEDIHILNAINEGFSQINKLEYEQIYNKWFGFEYRSPELVLYIKLFISGVLIIGFVLIIWSITLKKAVEEKTLELTNTVDKLQRSENRINAIFKALPDLFFILNRKGIFIDYQVNDPKKLEYGPEKFLGKSVSQVFHKDLAQKLMVPIKESIRSGNTQMVEYTLGQGEDIQYFEARIIKYDRDEALAIIRDITERKLSDMKIYNMSIRDAMTGLYNRNYFEREMEIRNGQNNLNQSVIICDLDGLKFINDTLGHATGDEYLRIATDIIKFCFEKKNTVIARIGGDEFGILMKDISEEDVLKTKYKLKELLEDINRNKVIPISISFGYSISQGNKRDLKEMFKEADTFMYKEKLHHKQSSKSDLVNVLMKMLETRDFITEGHCDRLQILSAKLAKAVGMTDSKIQDILLFSKFHDIGKIGVSDRVLFKPGKLTEEEFEEMKRHTEIGYRIAQSCPDIAHLADWILKHHEWWNGEGYPFCLKRDKIPIECRILSIVDAYDAMTSDRPYRKALSKEKAIDELKRCSRVQFDPYLVEKFLNIL</sequence>
<evidence type="ECO:0000259" key="3">
    <source>
        <dbReference type="PROSITE" id="PS50887"/>
    </source>
</evidence>
<dbReference type="Pfam" id="PF13487">
    <property type="entry name" value="HD_5"/>
    <property type="match status" value="1"/>
</dbReference>
<dbReference type="InterPro" id="IPR029787">
    <property type="entry name" value="Nucleotide_cyclase"/>
</dbReference>
<feature type="domain" description="GGDEF" evidence="3">
    <location>
        <begin position="455"/>
        <end position="588"/>
    </location>
</feature>
<dbReference type="AlphaFoldDB" id="A0A267MFZ2"/>
<evidence type="ECO:0000259" key="4">
    <source>
        <dbReference type="PROSITE" id="PS51832"/>
    </source>
</evidence>
<dbReference type="SMART" id="SM00267">
    <property type="entry name" value="GGDEF"/>
    <property type="match status" value="1"/>
</dbReference>
<dbReference type="SMART" id="SM00062">
    <property type="entry name" value="PBPb"/>
    <property type="match status" value="1"/>
</dbReference>
<keyword evidence="1" id="KW-0472">Membrane</keyword>
<dbReference type="InterPro" id="IPR035965">
    <property type="entry name" value="PAS-like_dom_sf"/>
</dbReference>
<dbReference type="PROSITE" id="PS50887">
    <property type="entry name" value="GGDEF"/>
    <property type="match status" value="1"/>
</dbReference>
<dbReference type="Pfam" id="PF08448">
    <property type="entry name" value="PAS_4"/>
    <property type="match status" value="1"/>
</dbReference>
<dbReference type="Gene3D" id="3.30.70.270">
    <property type="match status" value="1"/>
</dbReference>
<keyword evidence="1" id="KW-0812">Transmembrane</keyword>
<dbReference type="Pfam" id="PF00990">
    <property type="entry name" value="GGDEF"/>
    <property type="match status" value="1"/>
</dbReference>
<organism evidence="5 6">
    <name type="scientific">Anaeromicrobium sediminis</name>
    <dbReference type="NCBI Taxonomy" id="1478221"/>
    <lineage>
        <taxon>Bacteria</taxon>
        <taxon>Bacillati</taxon>
        <taxon>Bacillota</taxon>
        <taxon>Clostridia</taxon>
        <taxon>Peptostreptococcales</taxon>
        <taxon>Thermotaleaceae</taxon>
        <taxon>Anaeromicrobium</taxon>
    </lineage>
</organism>
<dbReference type="InterPro" id="IPR001638">
    <property type="entry name" value="Solute-binding_3/MltF_N"/>
</dbReference>
<name>A0A267MFZ2_9FIRM</name>
<protein>
    <recommendedName>
        <fullName evidence="7">Histidine kinase</fullName>
    </recommendedName>
</protein>
<evidence type="ECO:0000259" key="2">
    <source>
        <dbReference type="PROSITE" id="PS50112"/>
    </source>
</evidence>
<dbReference type="CDD" id="cd00130">
    <property type="entry name" value="PAS"/>
    <property type="match status" value="1"/>
</dbReference>
<dbReference type="Pfam" id="PF00497">
    <property type="entry name" value="SBP_bac_3"/>
    <property type="match status" value="1"/>
</dbReference>
<feature type="domain" description="HD-GYP" evidence="4">
    <location>
        <begin position="578"/>
        <end position="761"/>
    </location>
</feature>
<dbReference type="InterPro" id="IPR043128">
    <property type="entry name" value="Rev_trsase/Diguanyl_cyclase"/>
</dbReference>
<comment type="caution">
    <text evidence="5">The sequence shown here is derived from an EMBL/GenBank/DDBJ whole genome shotgun (WGS) entry which is preliminary data.</text>
</comment>
<dbReference type="SUPFAM" id="SSF109604">
    <property type="entry name" value="HD-domain/PDEase-like"/>
    <property type="match status" value="1"/>
</dbReference>
<dbReference type="Gene3D" id="3.40.190.10">
    <property type="entry name" value="Periplasmic binding protein-like II"/>
    <property type="match status" value="2"/>
</dbReference>
<evidence type="ECO:0000313" key="6">
    <source>
        <dbReference type="Proteomes" id="UP000216024"/>
    </source>
</evidence>
<dbReference type="CDD" id="cd13706">
    <property type="entry name" value="PBP2_HisK_like_1"/>
    <property type="match status" value="1"/>
</dbReference>
<dbReference type="SUPFAM" id="SSF55785">
    <property type="entry name" value="PYP-like sensor domain (PAS domain)"/>
    <property type="match status" value="1"/>
</dbReference>
<dbReference type="InterPro" id="IPR000160">
    <property type="entry name" value="GGDEF_dom"/>
</dbReference>
<feature type="transmembrane region" description="Helical" evidence="1">
    <location>
        <begin position="6"/>
        <end position="26"/>
    </location>
</feature>
<feature type="domain" description="PAS" evidence="2">
    <location>
        <begin position="307"/>
        <end position="377"/>
    </location>
</feature>
<dbReference type="PANTHER" id="PTHR43155:SF2">
    <property type="entry name" value="CYCLIC DI-GMP PHOSPHODIESTERASE PA4108"/>
    <property type="match status" value="1"/>
</dbReference>
<dbReference type="Proteomes" id="UP000216024">
    <property type="component" value="Unassembled WGS sequence"/>
</dbReference>
<evidence type="ECO:0000256" key="1">
    <source>
        <dbReference type="SAM" id="Phobius"/>
    </source>
</evidence>
<dbReference type="PROSITE" id="PS50112">
    <property type="entry name" value="PAS"/>
    <property type="match status" value="1"/>
</dbReference>
<evidence type="ECO:0008006" key="7">
    <source>
        <dbReference type="Google" id="ProtNLM"/>
    </source>
</evidence>
<keyword evidence="1" id="KW-1133">Transmembrane helix</keyword>
<feature type="transmembrane region" description="Helical" evidence="1">
    <location>
        <begin position="261"/>
        <end position="284"/>
    </location>
</feature>
<dbReference type="OrthoDB" id="9804747at2"/>
<dbReference type="NCBIfam" id="TIGR00254">
    <property type="entry name" value="GGDEF"/>
    <property type="match status" value="1"/>
</dbReference>
<dbReference type="SUPFAM" id="SSF55073">
    <property type="entry name" value="Nucleotide cyclase"/>
    <property type="match status" value="1"/>
</dbReference>
<dbReference type="Gene3D" id="3.30.450.20">
    <property type="entry name" value="PAS domain"/>
    <property type="match status" value="1"/>
</dbReference>
<dbReference type="Gene3D" id="1.10.3210.10">
    <property type="entry name" value="Hypothetical protein af1432"/>
    <property type="match status" value="1"/>
</dbReference>
<dbReference type="PANTHER" id="PTHR43155">
    <property type="entry name" value="CYCLIC DI-GMP PHOSPHODIESTERASE PA4108-RELATED"/>
    <property type="match status" value="1"/>
</dbReference>
<dbReference type="CDD" id="cd01949">
    <property type="entry name" value="GGDEF"/>
    <property type="match status" value="1"/>
</dbReference>
<dbReference type="InterPro" id="IPR000014">
    <property type="entry name" value="PAS"/>
</dbReference>
<accession>A0A267MFZ2</accession>
<gene>
    <name evidence="5" type="ORF">CCE28_15730</name>
</gene>
<keyword evidence="6" id="KW-1185">Reference proteome</keyword>
<proteinExistence type="predicted"/>
<dbReference type="SMART" id="SM00471">
    <property type="entry name" value="HDc"/>
    <property type="match status" value="1"/>
</dbReference>
<dbReference type="SUPFAM" id="SSF53850">
    <property type="entry name" value="Periplasmic binding protein-like II"/>
    <property type="match status" value="1"/>
</dbReference>
<dbReference type="InterPro" id="IPR037522">
    <property type="entry name" value="HD_GYP_dom"/>
</dbReference>
<dbReference type="CDD" id="cd00077">
    <property type="entry name" value="HDc"/>
    <property type="match status" value="1"/>
</dbReference>
<dbReference type="PROSITE" id="PS51832">
    <property type="entry name" value="HD_GYP"/>
    <property type="match status" value="1"/>
</dbReference>
<dbReference type="EMBL" id="NIBG01000016">
    <property type="protein sequence ID" value="PAB58387.1"/>
    <property type="molecule type" value="Genomic_DNA"/>
</dbReference>
<evidence type="ECO:0000313" key="5">
    <source>
        <dbReference type="EMBL" id="PAB58387.1"/>
    </source>
</evidence>
<dbReference type="InterPro" id="IPR013656">
    <property type="entry name" value="PAS_4"/>
</dbReference>
<dbReference type="InterPro" id="IPR003607">
    <property type="entry name" value="HD/PDEase_dom"/>
</dbReference>
<dbReference type="RefSeq" id="WP_095134689.1">
    <property type="nucleotide sequence ID" value="NZ_NIBG01000016.1"/>
</dbReference>
<reference evidence="5 6" key="1">
    <citation type="submission" date="2017-06" db="EMBL/GenBank/DDBJ databases">
        <title>Draft genome sequence of anaerobic fermentative bacterium Anaeromicrobium sediminis DY2726D isolated from West Pacific Ocean sediments.</title>
        <authorList>
            <person name="Zeng X."/>
        </authorList>
    </citation>
    <scope>NUCLEOTIDE SEQUENCE [LARGE SCALE GENOMIC DNA]</scope>
    <source>
        <strain evidence="5 6">DY2726D</strain>
    </source>
</reference>